<evidence type="ECO:0000313" key="3">
    <source>
        <dbReference type="EMBL" id="KAF4456649.1"/>
    </source>
</evidence>
<reference evidence="3 4" key="1">
    <citation type="submission" date="2020-01" db="EMBL/GenBank/DDBJ databases">
        <title>Identification and distribution of gene clusters putatively required for synthesis of sphingolipid metabolism inhibitors in phylogenetically diverse species of the filamentous fungus Fusarium.</title>
        <authorList>
            <person name="Kim H.-S."/>
            <person name="Busman M."/>
            <person name="Brown D.W."/>
            <person name="Divon H."/>
            <person name="Uhlig S."/>
            <person name="Proctor R.H."/>
        </authorList>
    </citation>
    <scope>NUCLEOTIDE SEQUENCE [LARGE SCALE GENOMIC DNA]</scope>
    <source>
        <strain evidence="3 4">NRRL 20459</strain>
    </source>
</reference>
<gene>
    <name evidence="3" type="ORF">FALBO_15363</name>
</gene>
<name>A0A8H4KVW5_9HYPO</name>
<accession>A0A8H4KVW5</accession>
<comment type="caution">
    <text evidence="3">The sequence shown here is derived from an EMBL/GenBank/DDBJ whole genome shotgun (WGS) entry which is preliminary data.</text>
</comment>
<feature type="compositionally biased region" description="Polar residues" evidence="1">
    <location>
        <begin position="439"/>
        <end position="449"/>
    </location>
</feature>
<dbReference type="PANTHER" id="PTHR24148:SF73">
    <property type="entry name" value="HET DOMAIN PROTEIN (AFU_ORTHOLOGUE AFUA_8G01020)"/>
    <property type="match status" value="1"/>
</dbReference>
<dbReference type="InterPro" id="IPR010730">
    <property type="entry name" value="HET"/>
</dbReference>
<protein>
    <submittedName>
        <fullName evidence="3">HET-domain-containing</fullName>
    </submittedName>
</protein>
<dbReference type="PANTHER" id="PTHR24148">
    <property type="entry name" value="ANKYRIN REPEAT DOMAIN-CONTAINING PROTEIN 39 HOMOLOG-RELATED"/>
    <property type="match status" value="1"/>
</dbReference>
<dbReference type="OrthoDB" id="5091377at2759"/>
<evidence type="ECO:0000313" key="4">
    <source>
        <dbReference type="Proteomes" id="UP000554235"/>
    </source>
</evidence>
<keyword evidence="4" id="KW-1185">Reference proteome</keyword>
<organism evidence="3 4">
    <name type="scientific">Fusarium albosuccineum</name>
    <dbReference type="NCBI Taxonomy" id="1237068"/>
    <lineage>
        <taxon>Eukaryota</taxon>
        <taxon>Fungi</taxon>
        <taxon>Dikarya</taxon>
        <taxon>Ascomycota</taxon>
        <taxon>Pezizomycotina</taxon>
        <taxon>Sordariomycetes</taxon>
        <taxon>Hypocreomycetidae</taxon>
        <taxon>Hypocreales</taxon>
        <taxon>Nectriaceae</taxon>
        <taxon>Fusarium</taxon>
        <taxon>Fusarium decemcellulare species complex</taxon>
    </lineage>
</organism>
<proteinExistence type="predicted"/>
<dbReference type="EMBL" id="JAADYS010002654">
    <property type="protein sequence ID" value="KAF4456649.1"/>
    <property type="molecule type" value="Genomic_DNA"/>
</dbReference>
<dbReference type="Proteomes" id="UP000554235">
    <property type="component" value="Unassembled WGS sequence"/>
</dbReference>
<feature type="domain" description="Heterokaryon incompatibility" evidence="2">
    <location>
        <begin position="51"/>
        <end position="224"/>
    </location>
</feature>
<sequence length="763" mass="86480">MPPHIPGRSPLSELYTTLVNPASQVRLLKLQNSRTEYDLGVFSLDASCPPFTAVSYTWGDSRIEASLRINGRPFLIRQAAWDLLKDLPSLDMDCHPRPEYVWIDSICINQSDLIERNHQVRLMRKIYSSAKVVLVWLGGSTSTSDLAMSSLAALTHQRLGKPHKKSSTVPPSSRVLYGQMPGRAGYSYQGDPEVLRLALDARIGDAILSLFSRVYWRRVWIIQEVLLAKDIRIVCGSKCINWNKLNSFFGGLEFSMFQSGSQFHGSSRISSIMKAPGYILVKEKAFLETNPLLKEQGASISDLLLSFGDFECRDKHDKVYGMLGISSDNIDVNYAKSIQHVYNDVLRHIVRRGQMETIYKAEYFSRRLASVLGIRLGDKQLIRTESLFLCSPRLLTWADERPFWENDLARAFPKAYYNHVRNILALSMTSMRPRHQASERTNPTIADGTQESRRPPVVGDAGSEENLTAGLQSLQTAEDSSLSTLHSEFENESLIVSLDYGDFQSYQDEDLEPPSVITDADVQCKDDIEIPITADHHVDYLSFDWNEEGLWRTWRALQLQSRPNMARLKNVLWRVWAQSKDNLARLPPEELNWLKECDVTWLYGPFLPASHAMKHDHFDSQTARKGILRRRRPFETESLSTDKSRARRQVHIQEDVQVIGYDGGLGSYDTPGVRVYERGLLGPSTLGMRRPADGMFVFGDDSDDDMVIGVYEREHAEHSEGSAESVHHDGIIVNTSFPVATKFIDQDFISNSADRKALEIIKV</sequence>
<dbReference type="AlphaFoldDB" id="A0A8H4KVW5"/>
<feature type="region of interest" description="Disordered" evidence="1">
    <location>
        <begin position="432"/>
        <end position="463"/>
    </location>
</feature>
<dbReference type="InterPro" id="IPR052895">
    <property type="entry name" value="HetReg/Transcr_Mod"/>
</dbReference>
<dbReference type="Pfam" id="PF06985">
    <property type="entry name" value="HET"/>
    <property type="match status" value="1"/>
</dbReference>
<evidence type="ECO:0000256" key="1">
    <source>
        <dbReference type="SAM" id="MobiDB-lite"/>
    </source>
</evidence>
<evidence type="ECO:0000259" key="2">
    <source>
        <dbReference type="Pfam" id="PF06985"/>
    </source>
</evidence>